<dbReference type="InParanoid" id="A0A1E5R0R4"/>
<dbReference type="PANTHER" id="PTHR10529">
    <property type="entry name" value="AP COMPLEX SUBUNIT MU"/>
    <property type="match status" value="1"/>
</dbReference>
<accession>A0A1E5R0R4</accession>
<dbReference type="AlphaFoldDB" id="A0A1E5R0R4"/>
<evidence type="ECO:0000256" key="4">
    <source>
        <dbReference type="ARBA" id="ARBA00023136"/>
    </source>
</evidence>
<comment type="similarity">
    <text evidence="6">Belongs to the adaptor complexes medium subunit family.</text>
</comment>
<dbReference type="Pfam" id="PF00928">
    <property type="entry name" value="Adap_comp_sub"/>
    <property type="match status" value="1"/>
</dbReference>
<dbReference type="GO" id="GO:0016192">
    <property type="term" value="P:vesicle-mediated transport"/>
    <property type="evidence" value="ECO:0007669"/>
    <property type="project" value="InterPro"/>
</dbReference>
<dbReference type="Gene3D" id="3.30.450.60">
    <property type="match status" value="1"/>
</dbReference>
<dbReference type="GO" id="GO:0030659">
    <property type="term" value="C:cytoplasmic vesicle membrane"/>
    <property type="evidence" value="ECO:0007669"/>
    <property type="project" value="UniProtKB-SubCell"/>
</dbReference>
<dbReference type="PROSITE" id="PS51072">
    <property type="entry name" value="MHD"/>
    <property type="match status" value="1"/>
</dbReference>
<reference evidence="9" key="1">
    <citation type="journal article" date="2016" name="Genome Announc.">
        <title>Genome sequences of three species of Hanseniaspora isolated from spontaneous wine fermentations.</title>
        <authorList>
            <person name="Sternes P.R."/>
            <person name="Lee D."/>
            <person name="Kutyna D.R."/>
            <person name="Borneman A.R."/>
        </authorList>
    </citation>
    <scope>NUCLEOTIDE SEQUENCE [LARGE SCALE GENOMIC DNA]</scope>
    <source>
        <strain evidence="9">AWRI3579</strain>
    </source>
</reference>
<dbReference type="GO" id="GO:0030131">
    <property type="term" value="C:clathrin adaptor complex"/>
    <property type="evidence" value="ECO:0007669"/>
    <property type="project" value="UniProtKB-UniRule"/>
</dbReference>
<keyword evidence="4" id="KW-0472">Membrane</keyword>
<dbReference type="EMBL" id="LPNM01000012">
    <property type="protein sequence ID" value="OEJ80491.1"/>
    <property type="molecule type" value="Genomic_DNA"/>
</dbReference>
<keyword evidence="5" id="KW-0968">Cytoplasmic vesicle</keyword>
<evidence type="ECO:0000256" key="3">
    <source>
        <dbReference type="ARBA" id="ARBA00022927"/>
    </source>
</evidence>
<dbReference type="FunFam" id="3.30.450.60:FF:000002">
    <property type="entry name" value="AP-2 complex subunit mu, putative"/>
    <property type="match status" value="1"/>
</dbReference>
<dbReference type="STRING" id="56408.A0A1E5R0R4"/>
<dbReference type="InterPro" id="IPR036168">
    <property type="entry name" value="AP2_Mu_C_sf"/>
</dbReference>
<dbReference type="OrthoDB" id="10259133at2759"/>
<name>A0A1E5R0R4_9ASCO</name>
<proteinExistence type="inferred from homology"/>
<dbReference type="Gene3D" id="2.60.40.1170">
    <property type="entry name" value="Mu homology domain, subdomain B"/>
    <property type="match status" value="2"/>
</dbReference>
<evidence type="ECO:0000256" key="5">
    <source>
        <dbReference type="ARBA" id="ARBA00023329"/>
    </source>
</evidence>
<keyword evidence="2 6" id="KW-0813">Transport</keyword>
<protein>
    <submittedName>
        <fullName evidence="8">AP-1 complex subunit mu-1-I</fullName>
    </submittedName>
</protein>
<dbReference type="Proteomes" id="UP000095728">
    <property type="component" value="Unassembled WGS sequence"/>
</dbReference>
<dbReference type="InterPro" id="IPR001392">
    <property type="entry name" value="Clathrin_mu"/>
</dbReference>
<comment type="subcellular location">
    <subcellularLocation>
        <location evidence="1">Cytoplasmic vesicle membrane</location>
    </subcellularLocation>
</comment>
<dbReference type="PRINTS" id="PR00314">
    <property type="entry name" value="CLATHRINADPT"/>
</dbReference>
<dbReference type="InterPro" id="IPR011012">
    <property type="entry name" value="Longin-like_dom_sf"/>
</dbReference>
<dbReference type="SUPFAM" id="SSF64356">
    <property type="entry name" value="SNARE-like"/>
    <property type="match status" value="1"/>
</dbReference>
<sequence length="478" mass="55236">MASCIHFCDLKGKPILSRKFKNDPLIPDDALEKFPLILVEKILEENDENDQVTPIIEYNGVQYCFIKHNDLLILTLSSTLSMNIMSIFQFLYSVVDVLTTYCKHVESESIKENYVIIYELLDEMFDFGIPQITDTKMLKQYITQKSTKLIKPMKKSKNVVRPPDQLTDSVNWRNEGIKYKKNEAFLDVIESINMTINNKGVVTRSEILGEIKMKSRLSGMPDLRIGLNDKGLLTKKPSSDVSNMPNLSDLNGDDFATGFNDFSNGNGDDDAAYEQDIRGMQLEDLKFHQCVRLTKFENDKIITFVPPDGEFTLMNYRLNCSNRNLKPLIICEVKYDYFENSRLTVFVKMRSNYKKKSIANNVLINIPILGDYDTPIYKFSHGKLKLLNDSKILTWKLKNLPGGKEYSLMAEFKISSIHGNEFEKLQKKPIKVEFQIPYYTTSGIQVKYLKINEPKLGYKSYPWVRYITQSGDDYIIRQ</sequence>
<dbReference type="SUPFAM" id="SSF49447">
    <property type="entry name" value="Second domain of Mu2 adaptin subunit (ap50) of ap2 adaptor"/>
    <property type="match status" value="1"/>
</dbReference>
<evidence type="ECO:0000313" key="8">
    <source>
        <dbReference type="EMBL" id="OEJ80491.1"/>
    </source>
</evidence>
<dbReference type="FunCoup" id="A0A1E5R0R4">
    <property type="interactions" value="600"/>
</dbReference>
<keyword evidence="9" id="KW-1185">Reference proteome</keyword>
<comment type="caution">
    <text evidence="8">The sequence shown here is derived from an EMBL/GenBank/DDBJ whole genome shotgun (WGS) entry which is preliminary data.</text>
</comment>
<evidence type="ECO:0000256" key="2">
    <source>
        <dbReference type="ARBA" id="ARBA00022448"/>
    </source>
</evidence>
<feature type="domain" description="MHD" evidence="7">
    <location>
        <begin position="181"/>
        <end position="477"/>
    </location>
</feature>
<evidence type="ECO:0000256" key="6">
    <source>
        <dbReference type="PIRNR" id="PIRNR005992"/>
    </source>
</evidence>
<dbReference type="CDD" id="cd09250">
    <property type="entry name" value="AP-1_Mu1_Cterm"/>
    <property type="match status" value="1"/>
</dbReference>
<evidence type="ECO:0000259" key="7">
    <source>
        <dbReference type="PROSITE" id="PS51072"/>
    </source>
</evidence>
<gene>
    <name evidence="8" type="ORF">AWRI3579_g4525</name>
</gene>
<evidence type="ECO:0000313" key="9">
    <source>
        <dbReference type="Proteomes" id="UP000095728"/>
    </source>
</evidence>
<organism evidence="8 9">
    <name type="scientific">Hanseniaspora osmophila</name>
    <dbReference type="NCBI Taxonomy" id="56408"/>
    <lineage>
        <taxon>Eukaryota</taxon>
        <taxon>Fungi</taxon>
        <taxon>Dikarya</taxon>
        <taxon>Ascomycota</taxon>
        <taxon>Saccharomycotina</taxon>
        <taxon>Saccharomycetes</taxon>
        <taxon>Saccharomycodales</taxon>
        <taxon>Saccharomycodaceae</taxon>
        <taxon>Hanseniaspora</taxon>
    </lineage>
</organism>
<dbReference type="InterPro" id="IPR050431">
    <property type="entry name" value="Adaptor_comp_med_subunit"/>
</dbReference>
<keyword evidence="3 6" id="KW-0653">Protein transport</keyword>
<dbReference type="GO" id="GO:0006886">
    <property type="term" value="P:intracellular protein transport"/>
    <property type="evidence" value="ECO:0007669"/>
    <property type="project" value="UniProtKB-UniRule"/>
</dbReference>
<dbReference type="InterPro" id="IPR028565">
    <property type="entry name" value="MHD"/>
</dbReference>
<evidence type="ECO:0000256" key="1">
    <source>
        <dbReference type="ARBA" id="ARBA00004156"/>
    </source>
</evidence>
<dbReference type="PIRSF" id="PIRSF005992">
    <property type="entry name" value="Clathrin_mu"/>
    <property type="match status" value="1"/>
</dbReference>